<evidence type="ECO:0000256" key="4">
    <source>
        <dbReference type="ARBA" id="ARBA00023136"/>
    </source>
</evidence>
<keyword evidence="4 5" id="KW-0472">Membrane</keyword>
<feature type="transmembrane region" description="Helical" evidence="5">
    <location>
        <begin position="126"/>
        <end position="144"/>
    </location>
</feature>
<dbReference type="InterPro" id="IPR007203">
    <property type="entry name" value="ORMDL"/>
</dbReference>
<feature type="transmembrane region" description="Helical" evidence="5">
    <location>
        <begin position="56"/>
        <end position="74"/>
    </location>
</feature>
<keyword evidence="2 5" id="KW-0812">Transmembrane</keyword>
<dbReference type="Pfam" id="PF04061">
    <property type="entry name" value="ORMDL"/>
    <property type="match status" value="1"/>
</dbReference>
<dbReference type="PIRSF" id="PIRSF018147">
    <property type="entry name" value="ORMDL"/>
    <property type="match status" value="1"/>
</dbReference>
<gene>
    <name evidence="6" type="ORF">BDK51DRAFT_16098</name>
</gene>
<comment type="subcellular location">
    <subcellularLocation>
        <location evidence="1">Membrane</location>
        <topology evidence="1">Multi-pass membrane protein</topology>
    </subcellularLocation>
</comment>
<dbReference type="OrthoDB" id="1932233at2759"/>
<proteinExistence type="predicted"/>
<sequence length="161" mass="18383">MERLSSDHSLQQGDHENHNVTWLNFRGSWITQSIVVIVIRLTLAILPGLSPEVSWTLTNLVYNTATFIMFHWVIGTPFDHNQNECGNLTLWEQMDNGAQFTPTKKFLATVPILLFLVSTHYANYDMAQFTVNIVSLLIVLIAKLPSMHKVRLFGINKPYPD</sequence>
<reference evidence="7" key="1">
    <citation type="journal article" date="2018" name="Nat. Microbiol.">
        <title>Leveraging single-cell genomics to expand the fungal tree of life.</title>
        <authorList>
            <person name="Ahrendt S.R."/>
            <person name="Quandt C.A."/>
            <person name="Ciobanu D."/>
            <person name="Clum A."/>
            <person name="Salamov A."/>
            <person name="Andreopoulos B."/>
            <person name="Cheng J.F."/>
            <person name="Woyke T."/>
            <person name="Pelin A."/>
            <person name="Henrissat B."/>
            <person name="Reynolds N.K."/>
            <person name="Benny G.L."/>
            <person name="Smith M.E."/>
            <person name="James T.Y."/>
            <person name="Grigoriev I.V."/>
        </authorList>
    </citation>
    <scope>NUCLEOTIDE SEQUENCE [LARGE SCALE GENOMIC DNA]</scope>
</reference>
<dbReference type="Proteomes" id="UP000269721">
    <property type="component" value="Unassembled WGS sequence"/>
</dbReference>
<evidence type="ECO:0000313" key="7">
    <source>
        <dbReference type="Proteomes" id="UP000269721"/>
    </source>
</evidence>
<organism evidence="6 7">
    <name type="scientific">Blyttiomyces helicus</name>
    <dbReference type="NCBI Taxonomy" id="388810"/>
    <lineage>
        <taxon>Eukaryota</taxon>
        <taxon>Fungi</taxon>
        <taxon>Fungi incertae sedis</taxon>
        <taxon>Chytridiomycota</taxon>
        <taxon>Chytridiomycota incertae sedis</taxon>
        <taxon>Chytridiomycetes</taxon>
        <taxon>Chytridiomycetes incertae sedis</taxon>
        <taxon>Blyttiomyces</taxon>
    </lineage>
</organism>
<dbReference type="AlphaFoldDB" id="A0A4P9WF44"/>
<dbReference type="PANTHER" id="PTHR12665">
    <property type="entry name" value="ORMDL PROTEINS"/>
    <property type="match status" value="1"/>
</dbReference>
<evidence type="ECO:0000256" key="3">
    <source>
        <dbReference type="ARBA" id="ARBA00022989"/>
    </source>
</evidence>
<evidence type="ECO:0000256" key="1">
    <source>
        <dbReference type="ARBA" id="ARBA00004141"/>
    </source>
</evidence>
<feature type="transmembrane region" description="Helical" evidence="5">
    <location>
        <begin position="29"/>
        <end position="49"/>
    </location>
</feature>
<keyword evidence="3 5" id="KW-1133">Transmembrane helix</keyword>
<name>A0A4P9WF44_9FUNG</name>
<evidence type="ECO:0000256" key="5">
    <source>
        <dbReference type="SAM" id="Phobius"/>
    </source>
</evidence>
<evidence type="ECO:0000256" key="2">
    <source>
        <dbReference type="ARBA" id="ARBA00022692"/>
    </source>
</evidence>
<keyword evidence="7" id="KW-1185">Reference proteome</keyword>
<dbReference type="EMBL" id="KZ996321">
    <property type="protein sequence ID" value="RKO89046.1"/>
    <property type="molecule type" value="Genomic_DNA"/>
</dbReference>
<dbReference type="GO" id="GO:0005789">
    <property type="term" value="C:endoplasmic reticulum membrane"/>
    <property type="evidence" value="ECO:0007669"/>
    <property type="project" value="InterPro"/>
</dbReference>
<evidence type="ECO:0000313" key="6">
    <source>
        <dbReference type="EMBL" id="RKO89046.1"/>
    </source>
</evidence>
<accession>A0A4P9WF44</accession>
<protein>
    <submittedName>
        <fullName evidence="6">ORMDL family</fullName>
    </submittedName>
</protein>